<dbReference type="GeneID" id="54585433"/>
<evidence type="ECO:0000256" key="6">
    <source>
        <dbReference type="SAM" id="Phobius"/>
    </source>
</evidence>
<reference evidence="8" key="1">
    <citation type="journal article" date="2020" name="Stud. Mycol.">
        <title>101 Dothideomycetes genomes: a test case for predicting lifestyles and emergence of pathogens.</title>
        <authorList>
            <person name="Haridas S."/>
            <person name="Albert R."/>
            <person name="Binder M."/>
            <person name="Bloem J."/>
            <person name="Labutti K."/>
            <person name="Salamov A."/>
            <person name="Andreopoulos B."/>
            <person name="Baker S."/>
            <person name="Barry K."/>
            <person name="Bills G."/>
            <person name="Bluhm B."/>
            <person name="Cannon C."/>
            <person name="Castanera R."/>
            <person name="Culley D."/>
            <person name="Daum C."/>
            <person name="Ezra D."/>
            <person name="Gonzalez J."/>
            <person name="Henrissat B."/>
            <person name="Kuo A."/>
            <person name="Liang C."/>
            <person name="Lipzen A."/>
            <person name="Lutzoni F."/>
            <person name="Magnuson J."/>
            <person name="Mondo S."/>
            <person name="Nolan M."/>
            <person name="Ohm R."/>
            <person name="Pangilinan J."/>
            <person name="Park H.-J."/>
            <person name="Ramirez L."/>
            <person name="Alfaro M."/>
            <person name="Sun H."/>
            <person name="Tritt A."/>
            <person name="Yoshinaga Y."/>
            <person name="Zwiers L.-H."/>
            <person name="Turgeon B."/>
            <person name="Goodwin S."/>
            <person name="Spatafora J."/>
            <person name="Crous P."/>
            <person name="Grigoriev I."/>
        </authorList>
    </citation>
    <scope>NUCLEOTIDE SEQUENCE</scope>
    <source>
        <strain evidence="8">CBS 122368</strain>
    </source>
</reference>
<dbReference type="Pfam" id="PF20684">
    <property type="entry name" value="Fung_rhodopsin"/>
    <property type="match status" value="1"/>
</dbReference>
<evidence type="ECO:0000256" key="5">
    <source>
        <dbReference type="ARBA" id="ARBA00038359"/>
    </source>
</evidence>
<dbReference type="AlphaFoldDB" id="A0A6A6IEW2"/>
<evidence type="ECO:0000256" key="2">
    <source>
        <dbReference type="ARBA" id="ARBA00022692"/>
    </source>
</evidence>
<name>A0A6A6IEW2_9PLEO</name>
<gene>
    <name evidence="8" type="ORF">BU26DRAFT_551453</name>
</gene>
<dbReference type="PANTHER" id="PTHR33048">
    <property type="entry name" value="PTH11-LIKE INTEGRAL MEMBRANE PROTEIN (AFU_ORTHOLOGUE AFUA_5G11245)"/>
    <property type="match status" value="1"/>
</dbReference>
<proteinExistence type="inferred from homology"/>
<keyword evidence="2 6" id="KW-0812">Transmembrane</keyword>
<evidence type="ECO:0000313" key="9">
    <source>
        <dbReference type="Proteomes" id="UP000800094"/>
    </source>
</evidence>
<keyword evidence="9" id="KW-1185">Reference proteome</keyword>
<dbReference type="PANTHER" id="PTHR33048:SF168">
    <property type="match status" value="1"/>
</dbReference>
<keyword evidence="4 6" id="KW-0472">Membrane</keyword>
<dbReference type="GO" id="GO:0016020">
    <property type="term" value="C:membrane"/>
    <property type="evidence" value="ECO:0007669"/>
    <property type="project" value="UniProtKB-SubCell"/>
</dbReference>
<dbReference type="EMBL" id="ML987196">
    <property type="protein sequence ID" value="KAF2248053.1"/>
    <property type="molecule type" value="Genomic_DNA"/>
</dbReference>
<evidence type="ECO:0000256" key="4">
    <source>
        <dbReference type="ARBA" id="ARBA00023136"/>
    </source>
</evidence>
<feature type="transmembrane region" description="Helical" evidence="6">
    <location>
        <begin position="12"/>
        <end position="32"/>
    </location>
</feature>
<keyword evidence="3 6" id="KW-1133">Transmembrane helix</keyword>
<evidence type="ECO:0000259" key="7">
    <source>
        <dbReference type="Pfam" id="PF20684"/>
    </source>
</evidence>
<dbReference type="InterPro" id="IPR052337">
    <property type="entry name" value="SAT4-like"/>
</dbReference>
<feature type="transmembrane region" description="Helical" evidence="6">
    <location>
        <begin position="174"/>
        <end position="197"/>
    </location>
</feature>
<comment type="similarity">
    <text evidence="5">Belongs to the SAT4 family.</text>
</comment>
<feature type="transmembrane region" description="Helical" evidence="6">
    <location>
        <begin position="99"/>
        <end position="120"/>
    </location>
</feature>
<accession>A0A6A6IEW2</accession>
<evidence type="ECO:0000256" key="3">
    <source>
        <dbReference type="ARBA" id="ARBA00022989"/>
    </source>
</evidence>
<feature type="transmembrane region" description="Helical" evidence="6">
    <location>
        <begin position="44"/>
        <end position="64"/>
    </location>
</feature>
<dbReference type="InterPro" id="IPR049326">
    <property type="entry name" value="Rhodopsin_dom_fungi"/>
</dbReference>
<protein>
    <recommendedName>
        <fullName evidence="7">Rhodopsin domain-containing protein</fullName>
    </recommendedName>
</protein>
<dbReference type="Proteomes" id="UP000800094">
    <property type="component" value="Unassembled WGS sequence"/>
</dbReference>
<evidence type="ECO:0000256" key="1">
    <source>
        <dbReference type="ARBA" id="ARBA00004141"/>
    </source>
</evidence>
<feature type="domain" description="Rhodopsin" evidence="7">
    <location>
        <begin position="28"/>
        <end position="272"/>
    </location>
</feature>
<organism evidence="8 9">
    <name type="scientific">Trematosphaeria pertusa</name>
    <dbReference type="NCBI Taxonomy" id="390896"/>
    <lineage>
        <taxon>Eukaryota</taxon>
        <taxon>Fungi</taxon>
        <taxon>Dikarya</taxon>
        <taxon>Ascomycota</taxon>
        <taxon>Pezizomycotina</taxon>
        <taxon>Dothideomycetes</taxon>
        <taxon>Pleosporomycetidae</taxon>
        <taxon>Pleosporales</taxon>
        <taxon>Massarineae</taxon>
        <taxon>Trematosphaeriaceae</taxon>
        <taxon>Trematosphaeria</taxon>
    </lineage>
</organism>
<evidence type="ECO:0000313" key="8">
    <source>
        <dbReference type="EMBL" id="KAF2248053.1"/>
    </source>
</evidence>
<comment type="subcellular location">
    <subcellularLocation>
        <location evidence="1">Membrane</location>
        <topology evidence="1">Multi-pass membrane protein</topology>
    </subcellularLocation>
</comment>
<feature type="transmembrane region" description="Helical" evidence="6">
    <location>
        <begin position="209"/>
        <end position="229"/>
    </location>
</feature>
<dbReference type="OrthoDB" id="10017208at2759"/>
<feature type="transmembrane region" description="Helical" evidence="6">
    <location>
        <begin position="132"/>
        <end position="154"/>
    </location>
</feature>
<dbReference type="RefSeq" id="XP_033683057.1">
    <property type="nucleotide sequence ID" value="XM_033832103.1"/>
</dbReference>
<sequence length="368" mass="40954">MYGLNAKGQSLFDTDIACASISAFAVALRVFSKVWHKQGIRSDDYWSIVALVFYLTSVGCMQWGRVTGGGGMEMSEMLMLVSEHPEKIKLIEHFLEASFLGYTFVLVAQYGVKMSVLFFYRRIFFITKGYQRASLAVMAVATAWFIATQIVNLLTCQPIDSFWRRLKVGTCLNFNVMFLVTGIFDTVIDMVILLLPVRMALALQLPMRTRIAVAGIFALGGFVVITNIIRLRCIYNPNARYVRFSEAERWLNIHVVTAFVCASLPVCKPLWNTISRAAGNIISHYTSSIRSMLGASNNKSENTSYIRMNGLGGSLTSKERGIESVYPASSDKKLGQTITSVIGGHEEDCEPLHVPKGSIVYSRKVDVV</sequence>